<dbReference type="Proteomes" id="UP001335729">
    <property type="component" value="Unassembled WGS sequence"/>
</dbReference>
<keyword evidence="4" id="KW-1185">Reference proteome</keyword>
<dbReference type="EMBL" id="JAZDUE010000030">
    <property type="protein sequence ID" value="MEE4026022.1"/>
    <property type="molecule type" value="Genomic_DNA"/>
</dbReference>
<reference evidence="3 4" key="1">
    <citation type="submission" date="2024-01" db="EMBL/GenBank/DDBJ databases">
        <title>Draft genome sequence of Gordonia sp. PKS22-38.</title>
        <authorList>
            <person name="Suphannarot A."/>
            <person name="Mingma R."/>
        </authorList>
    </citation>
    <scope>NUCLEOTIDE SEQUENCE [LARGE SCALE GENOMIC DNA]</scope>
    <source>
        <strain evidence="3 4">PKS22-38</strain>
    </source>
</reference>
<evidence type="ECO:0000313" key="3">
    <source>
        <dbReference type="EMBL" id="MEE4026022.1"/>
    </source>
</evidence>
<organism evidence="3 4">
    <name type="scientific">Gordonia prachuapensis</name>
    <dbReference type="NCBI Taxonomy" id="3115651"/>
    <lineage>
        <taxon>Bacteria</taxon>
        <taxon>Bacillati</taxon>
        <taxon>Actinomycetota</taxon>
        <taxon>Actinomycetes</taxon>
        <taxon>Mycobacteriales</taxon>
        <taxon>Gordoniaceae</taxon>
        <taxon>Gordonia</taxon>
    </lineage>
</organism>
<comment type="caution">
    <text evidence="3">The sequence shown here is derived from an EMBL/GenBank/DDBJ whole genome shotgun (WGS) entry which is preliminary data.</text>
</comment>
<evidence type="ECO:0000256" key="1">
    <source>
        <dbReference type="SAM" id="MobiDB-lite"/>
    </source>
</evidence>
<dbReference type="InterPro" id="IPR013429">
    <property type="entry name" value="Regulatory_FmdB_Zinc_ribbon"/>
</dbReference>
<protein>
    <submittedName>
        <fullName evidence="3">Zinc ribbon domain-containing protein</fullName>
    </submittedName>
</protein>
<evidence type="ECO:0000259" key="2">
    <source>
        <dbReference type="SMART" id="SM00834"/>
    </source>
</evidence>
<dbReference type="Pfam" id="PF09723">
    <property type="entry name" value="Zn_ribbon_8"/>
    <property type="match status" value="1"/>
</dbReference>
<sequence length="95" mass="9977">MPTYVFRCRSDCADFVERHSMAAIPDAATCPECGADARRVIGSPALGVGDSSAMRLQDATKASAEAPAVVSSVPGRGRRATPVSSNPLHRKLPRP</sequence>
<dbReference type="SMART" id="SM00834">
    <property type="entry name" value="CxxC_CXXC_SSSS"/>
    <property type="match status" value="1"/>
</dbReference>
<evidence type="ECO:0000313" key="4">
    <source>
        <dbReference type="Proteomes" id="UP001335729"/>
    </source>
</evidence>
<feature type="domain" description="Putative regulatory protein FmdB zinc ribbon" evidence="2">
    <location>
        <begin position="1"/>
        <end position="42"/>
    </location>
</feature>
<gene>
    <name evidence="3" type="ORF">V1Y59_23275</name>
</gene>
<dbReference type="RefSeq" id="WP_330507416.1">
    <property type="nucleotide sequence ID" value="NZ_JAZDUE010000030.1"/>
</dbReference>
<proteinExistence type="predicted"/>
<feature type="region of interest" description="Disordered" evidence="1">
    <location>
        <begin position="59"/>
        <end position="95"/>
    </location>
</feature>
<name>A0ABU7N0B8_9ACTN</name>
<dbReference type="NCBIfam" id="TIGR02605">
    <property type="entry name" value="CxxC_CxxC_SSSS"/>
    <property type="match status" value="1"/>
</dbReference>
<accession>A0ABU7N0B8</accession>
<feature type="compositionally biased region" description="Low complexity" evidence="1">
    <location>
        <begin position="62"/>
        <end position="74"/>
    </location>
</feature>